<dbReference type="InterPro" id="IPR000668">
    <property type="entry name" value="Peptidase_C1A_C"/>
</dbReference>
<gene>
    <name evidence="10" type="ORF">WR25_05379</name>
</gene>
<keyword evidence="2" id="KW-0645">Protease</keyword>
<dbReference type="InterPro" id="IPR025661">
    <property type="entry name" value="Pept_asp_AS"/>
</dbReference>
<evidence type="ECO:0000256" key="8">
    <source>
        <dbReference type="SAM" id="SignalP"/>
    </source>
</evidence>
<dbReference type="SUPFAM" id="SSF54001">
    <property type="entry name" value="Cysteine proteinases"/>
    <property type="match status" value="2"/>
</dbReference>
<evidence type="ECO:0000256" key="1">
    <source>
        <dbReference type="ARBA" id="ARBA00008455"/>
    </source>
</evidence>
<dbReference type="PROSITE" id="PS00639">
    <property type="entry name" value="THIOL_PROTEASE_HIS"/>
    <property type="match status" value="2"/>
</dbReference>
<evidence type="ECO:0000256" key="7">
    <source>
        <dbReference type="ARBA" id="ARBA00023157"/>
    </source>
</evidence>
<dbReference type="STRING" id="2018661.A0A2A2K9U3"/>
<keyword evidence="5" id="KW-0788">Thiol protease</keyword>
<dbReference type="InterPro" id="IPR013128">
    <property type="entry name" value="Peptidase_C1A"/>
</dbReference>
<organism evidence="10 11">
    <name type="scientific">Diploscapter pachys</name>
    <dbReference type="NCBI Taxonomy" id="2018661"/>
    <lineage>
        <taxon>Eukaryota</taxon>
        <taxon>Metazoa</taxon>
        <taxon>Ecdysozoa</taxon>
        <taxon>Nematoda</taxon>
        <taxon>Chromadorea</taxon>
        <taxon>Rhabditida</taxon>
        <taxon>Rhabditina</taxon>
        <taxon>Rhabditomorpha</taxon>
        <taxon>Rhabditoidea</taxon>
        <taxon>Rhabditidae</taxon>
        <taxon>Diploscapter</taxon>
    </lineage>
</organism>
<dbReference type="GO" id="GO:0008234">
    <property type="term" value="F:cysteine-type peptidase activity"/>
    <property type="evidence" value="ECO:0007669"/>
    <property type="project" value="UniProtKB-KW"/>
</dbReference>
<comment type="similarity">
    <text evidence="1">Belongs to the peptidase C1 family.</text>
</comment>
<dbReference type="OrthoDB" id="10058785at2759"/>
<dbReference type="PROSITE" id="PS00139">
    <property type="entry name" value="THIOL_PROTEASE_CYS"/>
    <property type="match status" value="2"/>
</dbReference>
<dbReference type="GO" id="GO:0006508">
    <property type="term" value="P:proteolysis"/>
    <property type="evidence" value="ECO:0007669"/>
    <property type="project" value="UniProtKB-KW"/>
</dbReference>
<dbReference type="FunFam" id="3.90.70.10:FF:000031">
    <property type="entry name" value="Cathepsin B"/>
    <property type="match status" value="2"/>
</dbReference>
<feature type="domain" description="Peptidase C1A papain C-terminal" evidence="9">
    <location>
        <begin position="83"/>
        <end position="332"/>
    </location>
</feature>
<evidence type="ECO:0000313" key="11">
    <source>
        <dbReference type="Proteomes" id="UP000218231"/>
    </source>
</evidence>
<keyword evidence="11" id="KW-1185">Reference proteome</keyword>
<sequence>MKLLSLIALVPLTTALFVPGPKNLKGQALADYINSRQSLWKAESPKISLASVKKRLMDVKYTKHPEGVKMLEAHTLPNAADDIPDEFDARTQWPQCQSISTIRDQSDCGSCWAFAGTEVMSDRICIATNGEKQIYVSDDDLLSCCGKTCGDGCDGGWPIEAFNYWKNTGIVSGGRFGSKDGCRPYELSPCGGDSPYGECPDNGYDTPKCKKQCQKGYDKNYDADKTHGKTSYAVPGAVATVQREIMARGPVEVAFTVYEDFYSYKSGVYSHTWGDALGGHAVRILGWGTENSVPYWVVANSWSETWGENGGYFRIVRGTNESEMRSLLVALALVAASYAFVAQKTIHPDPQAIVNKINAGQNLWKAAVKAKPIENIKKKLMDVKYTQLPAGTPEHPEITTIKDDDVPDSFDARTAWPNCQNIGFIRDQSDCGSCWAFGAAEAMSDRTCIQSNGNVNVKLSADDILSCCGNKCGYGCEGGYPIEAWNFWVKTGICTGGAFGDTTTCRPYEIPPCGNHGNITYDPCPDTEYDTPTCKKQCVAGYPTSYIDDKHFGKTAAAVSKKVAAIQKEIMTNGPVEAAYTVYEDFYYYTTGIYKYQFGGIVGGHAVKILGWGTEGGVDYWLVANSWAADWGESGYFRILRGTNECGIEHAIVAGMAKV</sequence>
<name>A0A2A2K9U3_9BILA</name>
<evidence type="ECO:0000256" key="3">
    <source>
        <dbReference type="ARBA" id="ARBA00022729"/>
    </source>
</evidence>
<feature type="chain" id="PRO_5012674633" description="Peptidase C1A papain C-terminal domain-containing protein" evidence="8">
    <location>
        <begin position="16"/>
        <end position="659"/>
    </location>
</feature>
<evidence type="ECO:0000313" key="10">
    <source>
        <dbReference type="EMBL" id="PAV70746.1"/>
    </source>
</evidence>
<dbReference type="Proteomes" id="UP000218231">
    <property type="component" value="Unassembled WGS sequence"/>
</dbReference>
<dbReference type="CDD" id="cd02620">
    <property type="entry name" value="Peptidase_C1A_CathepsinB"/>
    <property type="match status" value="2"/>
</dbReference>
<dbReference type="InterPro" id="IPR038765">
    <property type="entry name" value="Papain-like_cys_pep_sf"/>
</dbReference>
<evidence type="ECO:0000256" key="5">
    <source>
        <dbReference type="ARBA" id="ARBA00022807"/>
    </source>
</evidence>
<dbReference type="PRINTS" id="PR00705">
    <property type="entry name" value="PAPAIN"/>
</dbReference>
<evidence type="ECO:0000256" key="4">
    <source>
        <dbReference type="ARBA" id="ARBA00022801"/>
    </source>
</evidence>
<dbReference type="SMART" id="SM00645">
    <property type="entry name" value="Pept_C1"/>
    <property type="match status" value="2"/>
</dbReference>
<feature type="domain" description="Peptidase C1A papain C-terminal" evidence="9">
    <location>
        <begin position="406"/>
        <end position="656"/>
    </location>
</feature>
<keyword evidence="6" id="KW-0865">Zymogen</keyword>
<reference evidence="10 11" key="1">
    <citation type="journal article" date="2017" name="Curr. Biol.">
        <title>Genome architecture and evolution of a unichromosomal asexual nematode.</title>
        <authorList>
            <person name="Fradin H."/>
            <person name="Zegar C."/>
            <person name="Gutwein M."/>
            <person name="Lucas J."/>
            <person name="Kovtun M."/>
            <person name="Corcoran D."/>
            <person name="Baugh L.R."/>
            <person name="Kiontke K."/>
            <person name="Gunsalus K."/>
            <person name="Fitch D.H."/>
            <person name="Piano F."/>
        </authorList>
    </citation>
    <scope>NUCLEOTIDE SEQUENCE [LARGE SCALE GENOMIC DNA]</scope>
    <source>
        <strain evidence="10">PF1309</strain>
    </source>
</reference>
<dbReference type="InterPro" id="IPR000169">
    <property type="entry name" value="Pept_cys_AS"/>
</dbReference>
<evidence type="ECO:0000259" key="9">
    <source>
        <dbReference type="SMART" id="SM00645"/>
    </source>
</evidence>
<accession>A0A2A2K9U3</accession>
<proteinExistence type="inferred from homology"/>
<feature type="signal peptide" evidence="8">
    <location>
        <begin position="1"/>
        <end position="15"/>
    </location>
</feature>
<keyword evidence="4" id="KW-0378">Hydrolase</keyword>
<dbReference type="Pfam" id="PF00112">
    <property type="entry name" value="Peptidase_C1"/>
    <property type="match status" value="2"/>
</dbReference>
<comment type="caution">
    <text evidence="10">The sequence shown here is derived from an EMBL/GenBank/DDBJ whole genome shotgun (WGS) entry which is preliminary data.</text>
</comment>
<dbReference type="PANTHER" id="PTHR12411">
    <property type="entry name" value="CYSTEINE PROTEASE FAMILY C1-RELATED"/>
    <property type="match status" value="1"/>
</dbReference>
<keyword evidence="3 8" id="KW-0732">Signal</keyword>
<keyword evidence="7" id="KW-1015">Disulfide bond</keyword>
<dbReference type="Gene3D" id="3.90.70.10">
    <property type="entry name" value="Cysteine proteinases"/>
    <property type="match status" value="2"/>
</dbReference>
<dbReference type="AlphaFoldDB" id="A0A2A2K9U3"/>
<dbReference type="PROSITE" id="PS00640">
    <property type="entry name" value="THIOL_PROTEASE_ASN"/>
    <property type="match status" value="1"/>
</dbReference>
<evidence type="ECO:0000256" key="2">
    <source>
        <dbReference type="ARBA" id="ARBA00022670"/>
    </source>
</evidence>
<evidence type="ECO:0000256" key="6">
    <source>
        <dbReference type="ARBA" id="ARBA00023145"/>
    </source>
</evidence>
<protein>
    <recommendedName>
        <fullName evidence="9">Peptidase C1A papain C-terminal domain-containing protein</fullName>
    </recommendedName>
</protein>
<dbReference type="InterPro" id="IPR025660">
    <property type="entry name" value="Pept_his_AS"/>
</dbReference>
<dbReference type="EMBL" id="LIAE01009215">
    <property type="protein sequence ID" value="PAV70746.1"/>
    <property type="molecule type" value="Genomic_DNA"/>
</dbReference>